<dbReference type="PROSITE" id="PS01359">
    <property type="entry name" value="ZF_PHD_1"/>
    <property type="match status" value="1"/>
</dbReference>
<keyword evidence="6" id="KW-0677">Repeat</keyword>
<comment type="subcellular location">
    <subcellularLocation>
        <location evidence="1">Nucleus</location>
    </subcellularLocation>
</comment>
<dbReference type="InterPro" id="IPR019786">
    <property type="entry name" value="Zinc_finger_PHD-type_CS"/>
</dbReference>
<keyword evidence="9" id="KW-0832">Ubl conjugation</keyword>
<dbReference type="InterPro" id="IPR000253">
    <property type="entry name" value="FHA_dom"/>
</dbReference>
<dbReference type="Pfam" id="PF16737">
    <property type="entry name" value="PHF12_MRG_bd"/>
    <property type="match status" value="1"/>
</dbReference>
<dbReference type="CDD" id="cd22703">
    <property type="entry name" value="FHA_PHF12"/>
    <property type="match status" value="1"/>
</dbReference>
<dbReference type="PROSITE" id="PS50006">
    <property type="entry name" value="FHA_DOMAIN"/>
    <property type="match status" value="1"/>
</dbReference>
<feature type="region of interest" description="Disordered" evidence="17">
    <location>
        <begin position="174"/>
        <end position="194"/>
    </location>
</feature>
<dbReference type="InterPro" id="IPR031966">
    <property type="entry name" value="PHF12_MRG-bd"/>
</dbReference>
<evidence type="ECO:0000256" key="3">
    <source>
        <dbReference type="ARBA" id="ARBA00022499"/>
    </source>
</evidence>
<feature type="domain" description="FHA" evidence="18">
    <location>
        <begin position="620"/>
        <end position="674"/>
    </location>
</feature>
<keyword evidence="12" id="KW-0539">Nucleus</keyword>
<dbReference type="InterPro" id="IPR013083">
    <property type="entry name" value="Znf_RING/FYVE/PHD"/>
</dbReference>
<dbReference type="SUPFAM" id="SSF49879">
    <property type="entry name" value="SMAD/FHA domain"/>
    <property type="match status" value="1"/>
</dbReference>
<dbReference type="AlphaFoldDB" id="A0A4Y2GJW7"/>
<evidence type="ECO:0000256" key="7">
    <source>
        <dbReference type="ARBA" id="ARBA00022771"/>
    </source>
</evidence>
<dbReference type="InterPro" id="IPR019787">
    <property type="entry name" value="Znf_PHD-finger"/>
</dbReference>
<evidence type="ECO:0000256" key="5">
    <source>
        <dbReference type="ARBA" id="ARBA00022723"/>
    </source>
</evidence>
<dbReference type="GO" id="GO:0008270">
    <property type="term" value="F:zinc ion binding"/>
    <property type="evidence" value="ECO:0007669"/>
    <property type="project" value="UniProtKB-KW"/>
</dbReference>
<keyword evidence="3" id="KW-1017">Isopeptide bond</keyword>
<evidence type="ECO:0000256" key="12">
    <source>
        <dbReference type="ARBA" id="ARBA00023242"/>
    </source>
</evidence>
<dbReference type="InterPro" id="IPR011011">
    <property type="entry name" value="Znf_FYVE_PHD"/>
</dbReference>
<dbReference type="CDD" id="cd15533">
    <property type="entry name" value="PHD1_PHF12"/>
    <property type="match status" value="1"/>
</dbReference>
<feature type="domain" description="PHD-type" evidence="19">
    <location>
        <begin position="50"/>
        <end position="99"/>
    </location>
</feature>
<evidence type="ECO:0000259" key="18">
    <source>
        <dbReference type="PROSITE" id="PS50006"/>
    </source>
</evidence>
<evidence type="ECO:0000256" key="14">
    <source>
        <dbReference type="ARBA" id="ARBA00068755"/>
    </source>
</evidence>
<dbReference type="SUPFAM" id="SSF57903">
    <property type="entry name" value="FYVE/PHD zinc finger"/>
    <property type="match status" value="2"/>
</dbReference>
<dbReference type="OrthoDB" id="1919692at2759"/>
<dbReference type="Pfam" id="PF00628">
    <property type="entry name" value="PHD"/>
    <property type="match status" value="2"/>
</dbReference>
<keyword evidence="4" id="KW-0597">Phosphoprotein</keyword>
<dbReference type="CDD" id="cd15534">
    <property type="entry name" value="PHD2_PHF12_Rco1"/>
    <property type="match status" value="1"/>
</dbReference>
<dbReference type="Gene3D" id="3.30.40.10">
    <property type="entry name" value="Zinc/RING finger domain, C3HC4 (zinc finger)"/>
    <property type="match status" value="2"/>
</dbReference>
<organism evidence="20 21">
    <name type="scientific">Araneus ventricosus</name>
    <name type="common">Orbweaver spider</name>
    <name type="synonym">Epeira ventricosa</name>
    <dbReference type="NCBI Taxonomy" id="182803"/>
    <lineage>
        <taxon>Eukaryota</taxon>
        <taxon>Metazoa</taxon>
        <taxon>Ecdysozoa</taxon>
        <taxon>Arthropoda</taxon>
        <taxon>Chelicerata</taxon>
        <taxon>Arachnida</taxon>
        <taxon>Araneae</taxon>
        <taxon>Araneomorphae</taxon>
        <taxon>Entelegynae</taxon>
        <taxon>Araneoidea</taxon>
        <taxon>Araneidae</taxon>
        <taxon>Araneus</taxon>
    </lineage>
</organism>
<dbReference type="EMBL" id="BGPR01001405">
    <property type="protein sequence ID" value="GBM53086.1"/>
    <property type="molecule type" value="Genomic_DNA"/>
</dbReference>
<proteinExistence type="predicted"/>
<dbReference type="FunFam" id="3.30.40.10:FF:000164">
    <property type="entry name" value="PHD finger protein 12"/>
    <property type="match status" value="1"/>
</dbReference>
<dbReference type="GO" id="GO:0070822">
    <property type="term" value="C:Sin3-type complex"/>
    <property type="evidence" value="ECO:0007669"/>
    <property type="project" value="TreeGrafter"/>
</dbReference>
<dbReference type="SMART" id="SM00249">
    <property type="entry name" value="PHD"/>
    <property type="match status" value="2"/>
</dbReference>
<name>A0A4Y2GJW7_ARAVE</name>
<dbReference type="GO" id="GO:0000122">
    <property type="term" value="P:negative regulation of transcription by RNA polymerase II"/>
    <property type="evidence" value="ECO:0007669"/>
    <property type="project" value="TreeGrafter"/>
</dbReference>
<dbReference type="PANTHER" id="PTHR46309">
    <property type="entry name" value="PHD FINGER PROTEIN 12"/>
    <property type="match status" value="1"/>
</dbReference>
<dbReference type="InterPro" id="IPR001965">
    <property type="entry name" value="Znf_PHD"/>
</dbReference>
<sequence length="784" mass="87205">MANVEYDLDTSKGLMPQIQSLIAPPILEENAKKKKERERRYRRPGRSVNHDSCDGCKEGGDLICCDRCPAAFHLTCHDPPLSEEDLPSGEWLCHRCKATSEVEEPSASSNQSGVVEDTDSTNEPDIYPRHPAEFSAMDIDHETVNPLDVLISVASTRNPTQYQLPCELSCTVQLPGSSKKPKPRDSRNSKRVPHELDSGLVHLPAKLCYQCKKSCRKAPLIQCDYCPLLFHTDCLEPPLTSLPTGRWMCPNHAEHLVDQKLLTSVSLSERVKLWDKFSGPTSQDAIKLHFLNKVNKRHPPFRRKIKLPPRKSIVVPKPITQQYSCPPLLLPRLKDSLLYGGNASLSSISSNAFSADEESEWLSSLVSFQTNVAKHIAVHPNQTLSNHKSHSSFDMDCEPSLPDKLSISNSNCFHSNKINVSQNGPSFESVSTNGETESLTLDTKVKCESSCKVCKKSSTNKMNNVSTSSRAAKNSSVTNQSCISHQCPSSLNVLQTKPSPMHFSSPNATRGFSMKASWQDKLNSSNCDLPPQVIMSLWSDLHACIDNSDEFELSKLDEKLLHLLAYQRLQQLFPKKKCKTVLEKINGDSSLDVPVEVRGRAVVCPVDMRGSPVPMCYRSLHFGLGADNDVCFSNYGHCNYLSAKHASIFYDEITKRYELINYSYYGTIVDNVLYSSDVSDKQRCPPPPNSLSAAVRKLARSTPRMAELPSPIPTTQKPVISARGKQHSHPCKCKTVPSNLVEEAGWEGTALLHHGSCIQCGCLQFVFSITEYGFRIDNVEENKS</sequence>
<keyword evidence="5" id="KW-0479">Metal-binding</keyword>
<gene>
    <name evidence="20" type="primary">Phf12</name>
    <name evidence="20" type="ORF">AVEN_223979_1</name>
</gene>
<keyword evidence="7 16" id="KW-0863">Zinc-finger</keyword>
<evidence type="ECO:0000313" key="20">
    <source>
        <dbReference type="EMBL" id="GBM53086.1"/>
    </source>
</evidence>
<dbReference type="InterPro" id="IPR008984">
    <property type="entry name" value="SMAD_FHA_dom_sf"/>
</dbReference>
<dbReference type="GO" id="GO:0003714">
    <property type="term" value="F:transcription corepressor activity"/>
    <property type="evidence" value="ECO:0007669"/>
    <property type="project" value="InterPro"/>
</dbReference>
<comment type="subunit">
    <text evidence="13">Component of SIN3 complexes. Interacts with SIN3A in a complex composed of HDAC1, SAP30 and SIN3A. Component of the SIN3B complex, which includes SIN3B, HDAC2 or HDAC1, PHF12 and MORF4L1; interacts directly with all subunits. Interacts with TLE5.</text>
</comment>
<dbReference type="PROSITE" id="PS50016">
    <property type="entry name" value="ZF_PHD_2"/>
    <property type="match status" value="2"/>
</dbReference>
<dbReference type="Proteomes" id="UP000499080">
    <property type="component" value="Unassembled WGS sequence"/>
</dbReference>
<comment type="caution">
    <text evidence="20">The sequence shown here is derived from an EMBL/GenBank/DDBJ whole genome shotgun (WGS) entry which is preliminary data.</text>
</comment>
<keyword evidence="21" id="KW-1185">Reference proteome</keyword>
<feature type="domain" description="PHD-type" evidence="19">
    <location>
        <begin position="205"/>
        <end position="255"/>
    </location>
</feature>
<dbReference type="FunFam" id="3.30.40.10:FF:000154">
    <property type="entry name" value="PHD finger protein 12"/>
    <property type="match status" value="1"/>
</dbReference>
<evidence type="ECO:0000256" key="15">
    <source>
        <dbReference type="ARBA" id="ARBA00076589"/>
    </source>
</evidence>
<reference evidence="20 21" key="1">
    <citation type="journal article" date="2019" name="Sci. Rep.">
        <title>Orb-weaving spider Araneus ventricosus genome elucidates the spidroin gene catalogue.</title>
        <authorList>
            <person name="Kono N."/>
            <person name="Nakamura H."/>
            <person name="Ohtoshi R."/>
            <person name="Moran D.A.P."/>
            <person name="Shinohara A."/>
            <person name="Yoshida Y."/>
            <person name="Fujiwara M."/>
            <person name="Mori M."/>
            <person name="Tomita M."/>
            <person name="Arakawa K."/>
        </authorList>
    </citation>
    <scope>NUCLEOTIDE SEQUENCE [LARGE SCALE GENOMIC DNA]</scope>
</reference>
<evidence type="ECO:0000259" key="19">
    <source>
        <dbReference type="PROSITE" id="PS50016"/>
    </source>
</evidence>
<evidence type="ECO:0000256" key="4">
    <source>
        <dbReference type="ARBA" id="ARBA00022553"/>
    </source>
</evidence>
<feature type="region of interest" description="Disordered" evidence="17">
    <location>
        <begin position="102"/>
        <end position="125"/>
    </location>
</feature>
<dbReference type="Gene3D" id="6.10.20.60">
    <property type="entry name" value="PHD finger protein 12"/>
    <property type="match status" value="1"/>
</dbReference>
<accession>A0A4Y2GJW7</accession>
<dbReference type="InterPro" id="IPR038098">
    <property type="entry name" value="PHF12_MRG-bd_sf"/>
</dbReference>
<evidence type="ECO:0000313" key="21">
    <source>
        <dbReference type="Proteomes" id="UP000499080"/>
    </source>
</evidence>
<evidence type="ECO:0000256" key="17">
    <source>
        <dbReference type="SAM" id="MobiDB-lite"/>
    </source>
</evidence>
<evidence type="ECO:0000256" key="11">
    <source>
        <dbReference type="ARBA" id="ARBA00023163"/>
    </source>
</evidence>
<evidence type="ECO:0000256" key="2">
    <source>
        <dbReference type="ARBA" id="ARBA00022491"/>
    </source>
</evidence>
<keyword evidence="10" id="KW-0805">Transcription regulation</keyword>
<keyword evidence="8" id="KW-0862">Zinc</keyword>
<evidence type="ECO:0000256" key="1">
    <source>
        <dbReference type="ARBA" id="ARBA00004123"/>
    </source>
</evidence>
<dbReference type="PANTHER" id="PTHR46309:SF1">
    <property type="entry name" value="PHD FINGER PROTEIN 12"/>
    <property type="match status" value="1"/>
</dbReference>
<evidence type="ECO:0000256" key="16">
    <source>
        <dbReference type="PROSITE-ProRule" id="PRU00146"/>
    </source>
</evidence>
<keyword evidence="2" id="KW-0678">Repressor</keyword>
<evidence type="ECO:0000256" key="10">
    <source>
        <dbReference type="ARBA" id="ARBA00023015"/>
    </source>
</evidence>
<protein>
    <recommendedName>
        <fullName evidence="14">PHD finger protein 12</fullName>
    </recommendedName>
    <alternativeName>
        <fullName evidence="15">PHD factor 1</fullName>
    </alternativeName>
</protein>
<evidence type="ECO:0000256" key="6">
    <source>
        <dbReference type="ARBA" id="ARBA00022737"/>
    </source>
</evidence>
<keyword evidence="11" id="KW-0804">Transcription</keyword>
<evidence type="ECO:0000256" key="8">
    <source>
        <dbReference type="ARBA" id="ARBA00022833"/>
    </source>
</evidence>
<feature type="compositionally biased region" description="Basic and acidic residues" evidence="17">
    <location>
        <begin position="183"/>
        <end position="194"/>
    </location>
</feature>
<dbReference type="InterPro" id="IPR042163">
    <property type="entry name" value="PHF12"/>
</dbReference>
<evidence type="ECO:0000256" key="13">
    <source>
        <dbReference type="ARBA" id="ARBA00065785"/>
    </source>
</evidence>
<evidence type="ECO:0000256" key="9">
    <source>
        <dbReference type="ARBA" id="ARBA00022843"/>
    </source>
</evidence>